<feature type="compositionally biased region" description="Basic residues" evidence="1">
    <location>
        <begin position="130"/>
        <end position="139"/>
    </location>
</feature>
<accession>A0AAW1AJA7</accession>
<evidence type="ECO:0000313" key="2">
    <source>
        <dbReference type="EMBL" id="KAK9310009.1"/>
    </source>
</evidence>
<dbReference type="Proteomes" id="UP001432146">
    <property type="component" value="Unassembled WGS sequence"/>
</dbReference>
<reference evidence="2 3" key="1">
    <citation type="submission" date="2024-05" db="EMBL/GenBank/DDBJ databases">
        <title>The nuclear and mitochondrial genome assemblies of Tetragonisca angustula (Apidae: Meliponini), a tiny yet remarkable pollinator in the Neotropics.</title>
        <authorList>
            <person name="Ferrari R."/>
            <person name="Ricardo P.C."/>
            <person name="Dias F.C."/>
            <person name="Araujo N.S."/>
            <person name="Soares D.O."/>
            <person name="Zhou Q.-S."/>
            <person name="Zhu C.-D."/>
            <person name="Coutinho L."/>
            <person name="Airas M.C."/>
            <person name="Batista T.M."/>
        </authorList>
    </citation>
    <scope>NUCLEOTIDE SEQUENCE [LARGE SCALE GENOMIC DNA]</scope>
    <source>
        <strain evidence="2">ASF017062</strain>
        <tissue evidence="2">Abdomen</tissue>
    </source>
</reference>
<gene>
    <name evidence="2" type="ORF">QLX08_000492</name>
</gene>
<dbReference type="AlphaFoldDB" id="A0AAW1AJA7"/>
<dbReference type="EMBL" id="JAWNGG020000006">
    <property type="protein sequence ID" value="KAK9310009.1"/>
    <property type="molecule type" value="Genomic_DNA"/>
</dbReference>
<protein>
    <submittedName>
        <fullName evidence="2">Uncharacterized protein</fullName>
    </submittedName>
</protein>
<feature type="compositionally biased region" description="Basic residues" evidence="1">
    <location>
        <begin position="168"/>
        <end position="188"/>
    </location>
</feature>
<keyword evidence="3" id="KW-1185">Reference proteome</keyword>
<evidence type="ECO:0000256" key="1">
    <source>
        <dbReference type="SAM" id="MobiDB-lite"/>
    </source>
</evidence>
<comment type="caution">
    <text evidence="2">The sequence shown here is derived from an EMBL/GenBank/DDBJ whole genome shotgun (WGS) entry which is preliminary data.</text>
</comment>
<feature type="compositionally biased region" description="Basic and acidic residues" evidence="1">
    <location>
        <begin position="119"/>
        <end position="129"/>
    </location>
</feature>
<organism evidence="2 3">
    <name type="scientific">Tetragonisca angustula</name>
    <dbReference type="NCBI Taxonomy" id="166442"/>
    <lineage>
        <taxon>Eukaryota</taxon>
        <taxon>Metazoa</taxon>
        <taxon>Ecdysozoa</taxon>
        <taxon>Arthropoda</taxon>
        <taxon>Hexapoda</taxon>
        <taxon>Insecta</taxon>
        <taxon>Pterygota</taxon>
        <taxon>Neoptera</taxon>
        <taxon>Endopterygota</taxon>
        <taxon>Hymenoptera</taxon>
        <taxon>Apocrita</taxon>
        <taxon>Aculeata</taxon>
        <taxon>Apoidea</taxon>
        <taxon>Anthophila</taxon>
        <taxon>Apidae</taxon>
        <taxon>Tetragonisca</taxon>
    </lineage>
</organism>
<feature type="region of interest" description="Disordered" evidence="1">
    <location>
        <begin position="1"/>
        <end position="35"/>
    </location>
</feature>
<evidence type="ECO:0000313" key="3">
    <source>
        <dbReference type="Proteomes" id="UP001432146"/>
    </source>
</evidence>
<sequence length="214" mass="24427">MVGKLDRGNKRWRRKKRGAPRESAEGRDRETGEHLTRTKIFSRAEVVKSKGERCRESFGEIENVGRIRRRQTVERTRPKDRLVVDERKTQNRCSGGEHSALCRNGTRIAKLNGGTQRGGETEEKGEQRCLLRKRRKRGLKSAPPPVENLGRLGGSRQESTPPRAFTRASKKKKKETKKRLSTSKRRPPRVTTTLRCLEKGWVPSSAELGATNLY</sequence>
<proteinExistence type="predicted"/>
<feature type="compositionally biased region" description="Basic and acidic residues" evidence="1">
    <location>
        <begin position="19"/>
        <end position="35"/>
    </location>
</feature>
<name>A0AAW1AJA7_9HYME</name>
<feature type="region of interest" description="Disordered" evidence="1">
    <location>
        <begin position="107"/>
        <end position="192"/>
    </location>
</feature>